<dbReference type="EMBL" id="BLJY01000002">
    <property type="protein sequence ID" value="GFF13766.1"/>
    <property type="molecule type" value="Genomic_DNA"/>
</dbReference>
<feature type="region of interest" description="Disordered" evidence="6">
    <location>
        <begin position="284"/>
        <end position="322"/>
    </location>
</feature>
<evidence type="ECO:0000259" key="8">
    <source>
        <dbReference type="Pfam" id="PF20684"/>
    </source>
</evidence>
<evidence type="ECO:0000256" key="3">
    <source>
        <dbReference type="ARBA" id="ARBA00022989"/>
    </source>
</evidence>
<accession>A0A5M3YX39</accession>
<name>A0A5M3YX39_ASPTE</name>
<comment type="caution">
    <text evidence="9">The sequence shown here is derived from an EMBL/GenBank/DDBJ whole genome shotgun (WGS) entry which is preliminary data.</text>
</comment>
<feature type="transmembrane region" description="Helical" evidence="7">
    <location>
        <begin position="52"/>
        <end position="74"/>
    </location>
</feature>
<keyword evidence="3 7" id="KW-1133">Transmembrane helix</keyword>
<feature type="region of interest" description="Disordered" evidence="6">
    <location>
        <begin position="357"/>
        <end position="378"/>
    </location>
</feature>
<dbReference type="OrthoDB" id="444631at2759"/>
<dbReference type="PANTHER" id="PTHR33048">
    <property type="entry name" value="PTH11-LIKE INTEGRAL MEMBRANE PROTEIN (AFU_ORTHOLOGUE AFUA_5G11245)"/>
    <property type="match status" value="1"/>
</dbReference>
<protein>
    <submittedName>
        <fullName evidence="9">Integral membrane protein</fullName>
    </submittedName>
</protein>
<organism evidence="9 10">
    <name type="scientific">Aspergillus terreus</name>
    <dbReference type="NCBI Taxonomy" id="33178"/>
    <lineage>
        <taxon>Eukaryota</taxon>
        <taxon>Fungi</taxon>
        <taxon>Dikarya</taxon>
        <taxon>Ascomycota</taxon>
        <taxon>Pezizomycotina</taxon>
        <taxon>Eurotiomycetes</taxon>
        <taxon>Eurotiomycetidae</taxon>
        <taxon>Eurotiales</taxon>
        <taxon>Aspergillaceae</taxon>
        <taxon>Aspergillus</taxon>
        <taxon>Aspergillus subgen. Circumdati</taxon>
    </lineage>
</organism>
<evidence type="ECO:0000256" key="5">
    <source>
        <dbReference type="ARBA" id="ARBA00038359"/>
    </source>
</evidence>
<dbReference type="AlphaFoldDB" id="A0A5M3YX39"/>
<evidence type="ECO:0000256" key="4">
    <source>
        <dbReference type="ARBA" id="ARBA00023136"/>
    </source>
</evidence>
<feature type="transmembrane region" description="Helical" evidence="7">
    <location>
        <begin position="129"/>
        <end position="150"/>
    </location>
</feature>
<evidence type="ECO:0000256" key="6">
    <source>
        <dbReference type="SAM" id="MobiDB-lite"/>
    </source>
</evidence>
<feature type="transmembrane region" description="Helical" evidence="7">
    <location>
        <begin position="20"/>
        <end position="40"/>
    </location>
</feature>
<dbReference type="InterPro" id="IPR052337">
    <property type="entry name" value="SAT4-like"/>
</dbReference>
<comment type="subcellular location">
    <subcellularLocation>
        <location evidence="1">Membrane</location>
        <topology evidence="1">Multi-pass membrane protein</topology>
    </subcellularLocation>
</comment>
<keyword evidence="4 7" id="KW-0472">Membrane</keyword>
<feature type="transmembrane region" description="Helical" evidence="7">
    <location>
        <begin position="247"/>
        <end position="267"/>
    </location>
</feature>
<evidence type="ECO:0000313" key="9">
    <source>
        <dbReference type="EMBL" id="GFF13766.1"/>
    </source>
</evidence>
<comment type="similarity">
    <text evidence="5">Belongs to the SAT4 family.</text>
</comment>
<reference evidence="9 10" key="1">
    <citation type="submission" date="2020-01" db="EMBL/GenBank/DDBJ databases">
        <title>Aspergillus terreus IFO 6365 whole genome shotgun sequence.</title>
        <authorList>
            <person name="Kanamasa S."/>
            <person name="Takahashi H."/>
        </authorList>
    </citation>
    <scope>NUCLEOTIDE SEQUENCE [LARGE SCALE GENOMIC DNA]</scope>
    <source>
        <strain evidence="9 10">IFO 6365</strain>
    </source>
</reference>
<sequence length="378" mass="42163">MPYEIGLSTPTVPNRGFTLWIWSVIMVILAGLFVLARLLIRFHNRCLGVDDWTILGSLISSVLLSVTECSAVHYGYGKRSADLDQHHQVIALKWFFAAQVMYKVVIGISKVSFLCLYLRIFIQPNIRRICFGGIIFVLCWSLAYILVTIFQCNPVASFWDKTIKNPKCVDSEAQWISYAILNILSDVAILTLPIYPISKLRLSSAKKVALAVIFGLGLFVCVTSIVRTTTLAESAENKDPTSGPIPATIWSVIEANVGIICACLPVYKQPLQYLLPKLFGGSQQNTGPPSGGKSRRKTPADLSAGDLQDPDGNAWRRFRGDRSSFSNNVSTHRFEMYPVETDKSYNREITQVTHVKVTYQDDQRSDASSRPLGPRESF</sequence>
<dbReference type="GO" id="GO:0016020">
    <property type="term" value="C:membrane"/>
    <property type="evidence" value="ECO:0007669"/>
    <property type="project" value="UniProtKB-SubCell"/>
</dbReference>
<keyword evidence="2 7" id="KW-0812">Transmembrane</keyword>
<evidence type="ECO:0000256" key="7">
    <source>
        <dbReference type="SAM" id="Phobius"/>
    </source>
</evidence>
<proteinExistence type="inferred from homology"/>
<dbReference type="VEuPathDB" id="FungiDB:ATEG_02605"/>
<dbReference type="Pfam" id="PF20684">
    <property type="entry name" value="Fung_rhodopsin"/>
    <property type="match status" value="1"/>
</dbReference>
<evidence type="ECO:0000313" key="10">
    <source>
        <dbReference type="Proteomes" id="UP000452235"/>
    </source>
</evidence>
<dbReference type="Proteomes" id="UP000452235">
    <property type="component" value="Unassembled WGS sequence"/>
</dbReference>
<evidence type="ECO:0000256" key="1">
    <source>
        <dbReference type="ARBA" id="ARBA00004141"/>
    </source>
</evidence>
<dbReference type="PANTHER" id="PTHR33048:SF55">
    <property type="entry name" value="INTEGRAL MEMBRANE PROTEIN"/>
    <property type="match status" value="1"/>
</dbReference>
<feature type="transmembrane region" description="Helical" evidence="7">
    <location>
        <begin position="94"/>
        <end position="117"/>
    </location>
</feature>
<gene>
    <name evidence="9" type="ORF">ATEIFO6365_0002087700</name>
</gene>
<evidence type="ECO:0000256" key="2">
    <source>
        <dbReference type="ARBA" id="ARBA00022692"/>
    </source>
</evidence>
<dbReference type="InterPro" id="IPR049326">
    <property type="entry name" value="Rhodopsin_dom_fungi"/>
</dbReference>
<feature type="transmembrane region" description="Helical" evidence="7">
    <location>
        <begin position="208"/>
        <end position="227"/>
    </location>
</feature>
<keyword evidence="10" id="KW-1185">Reference proteome</keyword>
<feature type="domain" description="Rhodopsin" evidence="8">
    <location>
        <begin position="36"/>
        <end position="272"/>
    </location>
</feature>
<feature type="transmembrane region" description="Helical" evidence="7">
    <location>
        <begin position="175"/>
        <end position="196"/>
    </location>
</feature>